<reference evidence="2 4" key="2">
    <citation type="submission" date="2020-08" db="EMBL/GenBank/DDBJ databases">
        <title>Genomic Encyclopedia of Type Strains, Phase IV (KMG-IV): sequencing the most valuable type-strain genomes for metagenomic binning, comparative biology and taxonomic classification.</title>
        <authorList>
            <person name="Goeker M."/>
        </authorList>
    </citation>
    <scope>NUCLEOTIDE SEQUENCE [LARGE SCALE GENOMIC DNA]</scope>
    <source>
        <strain evidence="2 4">DSM 10368</strain>
    </source>
</reference>
<dbReference type="Proteomes" id="UP000577697">
    <property type="component" value="Unassembled WGS sequence"/>
</dbReference>
<keyword evidence="4" id="KW-1185">Reference proteome</keyword>
<dbReference type="KEGG" id="aak:AA2016_3565"/>
<name>A0AAC8YQE1_AMIAI</name>
<proteinExistence type="predicted"/>
<evidence type="ECO:0000313" key="2">
    <source>
        <dbReference type="EMBL" id="MBB3707790.1"/>
    </source>
</evidence>
<dbReference type="Proteomes" id="UP000075755">
    <property type="component" value="Chromosome"/>
</dbReference>
<accession>A0AAC8YQE1</accession>
<sequence>MMQSHAISVEDIISLLTAAQSMAEDAGHFDLAGQIALAIAEALQIAVTLSQWHMQ</sequence>
<dbReference type="AlphaFoldDB" id="A0AAC8YQE1"/>
<organism evidence="1 3">
    <name type="scientific">Aminobacter aminovorans</name>
    <name type="common">Chelatobacter heintzii</name>
    <dbReference type="NCBI Taxonomy" id="83263"/>
    <lineage>
        <taxon>Bacteria</taxon>
        <taxon>Pseudomonadati</taxon>
        <taxon>Pseudomonadota</taxon>
        <taxon>Alphaproteobacteria</taxon>
        <taxon>Hyphomicrobiales</taxon>
        <taxon>Phyllobacteriaceae</taxon>
        <taxon>Aminobacter</taxon>
    </lineage>
</organism>
<reference evidence="1 3" key="1">
    <citation type="submission" date="2016-03" db="EMBL/GenBank/DDBJ databases">
        <title>Complete genome of Aminobacter aminovorans KCTC 2477.</title>
        <authorList>
            <person name="Kim K.M."/>
        </authorList>
    </citation>
    <scope>NUCLEOTIDE SEQUENCE [LARGE SCALE GENOMIC DNA]</scope>
    <source>
        <strain evidence="1 3">KCTC 2477</strain>
    </source>
</reference>
<evidence type="ECO:0000313" key="1">
    <source>
        <dbReference type="EMBL" id="AMS42487.1"/>
    </source>
</evidence>
<dbReference type="EMBL" id="CP015005">
    <property type="protein sequence ID" value="AMS42487.1"/>
    <property type="molecule type" value="Genomic_DNA"/>
</dbReference>
<evidence type="ECO:0000313" key="4">
    <source>
        <dbReference type="Proteomes" id="UP000577697"/>
    </source>
</evidence>
<dbReference type="RefSeq" id="WP_157097090.1">
    <property type="nucleotide sequence ID" value="NZ_CP015005.1"/>
</dbReference>
<gene>
    <name evidence="1" type="ORF">AA2016_3565</name>
    <name evidence="2" type="ORF">FHS67_004123</name>
</gene>
<protein>
    <submittedName>
        <fullName evidence="1">Uncharacterized protein</fullName>
    </submittedName>
</protein>
<evidence type="ECO:0000313" key="3">
    <source>
        <dbReference type="Proteomes" id="UP000075755"/>
    </source>
</evidence>
<dbReference type="EMBL" id="JACICB010000015">
    <property type="protein sequence ID" value="MBB3707790.1"/>
    <property type="molecule type" value="Genomic_DNA"/>
</dbReference>